<dbReference type="PROSITE" id="PS00198">
    <property type="entry name" value="4FE4S_FER_1"/>
    <property type="match status" value="1"/>
</dbReference>
<name>A0ABU9U8C1_9SPIR</name>
<evidence type="ECO:0000313" key="5">
    <source>
        <dbReference type="EMBL" id="MEM5946925.1"/>
    </source>
</evidence>
<dbReference type="InterPro" id="IPR017896">
    <property type="entry name" value="4Fe4S_Fe-S-bd"/>
</dbReference>
<keyword evidence="6" id="KW-1185">Reference proteome</keyword>
<keyword evidence="2" id="KW-0408">Iron</keyword>
<dbReference type="Proteomes" id="UP001466331">
    <property type="component" value="Unassembled WGS sequence"/>
</dbReference>
<dbReference type="InterPro" id="IPR017900">
    <property type="entry name" value="4Fe4S_Fe_S_CS"/>
</dbReference>
<evidence type="ECO:0000256" key="3">
    <source>
        <dbReference type="ARBA" id="ARBA00023014"/>
    </source>
</evidence>
<evidence type="ECO:0000256" key="2">
    <source>
        <dbReference type="ARBA" id="ARBA00023004"/>
    </source>
</evidence>
<organism evidence="5 6">
    <name type="scientific">Rarispira pelagica</name>
    <dbReference type="NCBI Taxonomy" id="3141764"/>
    <lineage>
        <taxon>Bacteria</taxon>
        <taxon>Pseudomonadati</taxon>
        <taxon>Spirochaetota</taxon>
        <taxon>Spirochaetia</taxon>
        <taxon>Winmispirales</taxon>
        <taxon>Winmispiraceae</taxon>
        <taxon>Rarispira</taxon>
    </lineage>
</organism>
<dbReference type="PROSITE" id="PS51379">
    <property type="entry name" value="4FE4S_FER_2"/>
    <property type="match status" value="1"/>
</dbReference>
<dbReference type="Gene3D" id="3.30.70.20">
    <property type="match status" value="1"/>
</dbReference>
<dbReference type="RefSeq" id="WP_420068379.1">
    <property type="nucleotide sequence ID" value="NZ_JBCHKQ010000001.1"/>
</dbReference>
<evidence type="ECO:0000256" key="1">
    <source>
        <dbReference type="ARBA" id="ARBA00022723"/>
    </source>
</evidence>
<proteinExistence type="predicted"/>
<comment type="caution">
    <text evidence="5">The sequence shown here is derived from an EMBL/GenBank/DDBJ whole genome shotgun (WGS) entry which is preliminary data.</text>
</comment>
<gene>
    <name evidence="5" type="ORF">WKV44_00030</name>
</gene>
<sequence length="60" mass="6520">MAIKVESHRCPQNHPCPVVRVCPAGAITQRGFAAPEINTSRCIDCGICTRYCGYGAIRKV</sequence>
<feature type="domain" description="4Fe-4S ferredoxin-type" evidence="4">
    <location>
        <begin position="33"/>
        <end position="60"/>
    </location>
</feature>
<keyword evidence="1" id="KW-0479">Metal-binding</keyword>
<dbReference type="Pfam" id="PF00037">
    <property type="entry name" value="Fer4"/>
    <property type="match status" value="1"/>
</dbReference>
<reference evidence="5 6" key="1">
    <citation type="submission" date="2024-03" db="EMBL/GenBank/DDBJ databases">
        <title>Ignisphaera cupida sp. nov., a hyperthermophilic hydrolytic archaeon from a hot spring of Kamchatka, and proposal of Ignisphaeraceae fam. nov.</title>
        <authorList>
            <person name="Podosokorskaya O.A."/>
            <person name="Elcheninov A.G."/>
            <person name="Maltseva A.I."/>
            <person name="Zayulina K.S."/>
            <person name="Novikov A."/>
            <person name="Merkel A.Y."/>
        </authorList>
    </citation>
    <scope>NUCLEOTIDE SEQUENCE [LARGE SCALE GENOMIC DNA]</scope>
    <source>
        <strain evidence="5 6">38H-sp</strain>
    </source>
</reference>
<accession>A0ABU9U8C1</accession>
<keyword evidence="3" id="KW-0411">Iron-sulfur</keyword>
<evidence type="ECO:0000313" key="6">
    <source>
        <dbReference type="Proteomes" id="UP001466331"/>
    </source>
</evidence>
<dbReference type="SUPFAM" id="SSF54862">
    <property type="entry name" value="4Fe-4S ferredoxins"/>
    <property type="match status" value="1"/>
</dbReference>
<dbReference type="EMBL" id="JBCHKQ010000001">
    <property type="protein sequence ID" value="MEM5946925.1"/>
    <property type="molecule type" value="Genomic_DNA"/>
</dbReference>
<evidence type="ECO:0000259" key="4">
    <source>
        <dbReference type="PROSITE" id="PS51379"/>
    </source>
</evidence>
<protein>
    <submittedName>
        <fullName evidence="5">4Fe-4S binding protein</fullName>
    </submittedName>
</protein>